<dbReference type="Proteomes" id="UP000056419">
    <property type="component" value="Unassembled WGS sequence"/>
</dbReference>
<comment type="caution">
    <text evidence="1">The sequence shown here is derived from an EMBL/GenBank/DDBJ whole genome shotgun (WGS) entry which is preliminary data.</text>
</comment>
<organism evidence="1 2">
    <name type="scientific">Bacteroides stercoris</name>
    <dbReference type="NCBI Taxonomy" id="46506"/>
    <lineage>
        <taxon>Bacteria</taxon>
        <taxon>Pseudomonadati</taxon>
        <taxon>Bacteroidota</taxon>
        <taxon>Bacteroidia</taxon>
        <taxon>Bacteroidales</taxon>
        <taxon>Bacteroidaceae</taxon>
        <taxon>Bacteroides</taxon>
    </lineage>
</organism>
<evidence type="ECO:0000313" key="2">
    <source>
        <dbReference type="Proteomes" id="UP000056419"/>
    </source>
</evidence>
<reference evidence="1 2" key="1">
    <citation type="journal article" date="2016" name="BMC Genomics">
        <title>Type VI secretion systems of human gut Bacteroidales segregate into three genetic architectures, two of which are contained on mobile genetic elements.</title>
        <authorList>
            <person name="Coyne M.J."/>
            <person name="Roelofs K.G."/>
            <person name="Comstock L.E."/>
        </authorList>
    </citation>
    <scope>NUCLEOTIDE SEQUENCE [LARGE SCALE GENOMIC DNA]</scope>
    <source>
        <strain evidence="1 2">CL09T03C01</strain>
    </source>
</reference>
<sequence>MDRIKTKLKFTKSTVSGSWVGFISINTKTGKIKGVREDSEEPKCVCIASRELEAVIEPDVLYDVQMIPMTNNRRGFIVVAAEPHAFEAKITSTVVKNAIYKVEVKFGNKTIIYDPMDGERFSIRTISGVIKQLAKRKDIKNLLLVIEDFRKAANIVLTVFQNDGHYVPTNKVYKTAKA</sequence>
<dbReference type="PATRIC" id="fig|46506.5.peg.3349"/>
<gene>
    <name evidence="1" type="ORF">AA415_03114</name>
</gene>
<dbReference type="RefSeq" id="WP_060386636.1">
    <property type="nucleotide sequence ID" value="NZ_JADNNX010000018.1"/>
</dbReference>
<keyword evidence="2" id="KW-1185">Reference proteome</keyword>
<evidence type="ECO:0000313" key="1">
    <source>
        <dbReference type="EMBL" id="KWR51873.1"/>
    </source>
</evidence>
<dbReference type="EMBL" id="LRGC01000027">
    <property type="protein sequence ID" value="KWR51873.1"/>
    <property type="molecule type" value="Genomic_DNA"/>
</dbReference>
<dbReference type="AlphaFoldDB" id="A0A108T1Y9"/>
<proteinExistence type="predicted"/>
<dbReference type="STRING" id="46506.AA415_03114"/>
<name>A0A108T1Y9_BACSE</name>
<protein>
    <submittedName>
        <fullName evidence="1">Uncharacterized protein</fullName>
    </submittedName>
</protein>
<accession>A0A108T1Y9</accession>